<proteinExistence type="predicted"/>
<organism evidence="1 2">
    <name type="scientific">Phyllobacterium trifolii</name>
    <dbReference type="NCBI Taxonomy" id="300193"/>
    <lineage>
        <taxon>Bacteria</taxon>
        <taxon>Pseudomonadati</taxon>
        <taxon>Pseudomonadota</taxon>
        <taxon>Alphaproteobacteria</taxon>
        <taxon>Hyphomicrobiales</taxon>
        <taxon>Phyllobacteriaceae</taxon>
        <taxon>Phyllobacterium</taxon>
    </lineage>
</organism>
<dbReference type="Proteomes" id="UP000554520">
    <property type="component" value="Unassembled WGS sequence"/>
</dbReference>
<accession>A0A839U1V6</accession>
<evidence type="ECO:0000313" key="1">
    <source>
        <dbReference type="EMBL" id="MBB3144074.1"/>
    </source>
</evidence>
<name>A0A839U1V6_9HYPH</name>
<gene>
    <name evidence="1" type="ORF">FHS21_000457</name>
</gene>
<reference evidence="1 2" key="1">
    <citation type="submission" date="2020-08" db="EMBL/GenBank/DDBJ databases">
        <title>Genomic Encyclopedia of Type Strains, Phase III (KMG-III): the genomes of soil and plant-associated and newly described type strains.</title>
        <authorList>
            <person name="Whitman W."/>
        </authorList>
    </citation>
    <scope>NUCLEOTIDE SEQUENCE [LARGE SCALE GENOMIC DNA]</scope>
    <source>
        <strain evidence="1 2">CECT 7015</strain>
    </source>
</reference>
<dbReference type="AlphaFoldDB" id="A0A839U1V6"/>
<protein>
    <submittedName>
        <fullName evidence="1">Uncharacterized protein</fullName>
    </submittedName>
</protein>
<evidence type="ECO:0000313" key="2">
    <source>
        <dbReference type="Proteomes" id="UP000554520"/>
    </source>
</evidence>
<dbReference type="RefSeq" id="WP_162713608.1">
    <property type="nucleotide sequence ID" value="NZ_JACHXN010000001.1"/>
</dbReference>
<keyword evidence="2" id="KW-1185">Reference proteome</keyword>
<comment type="caution">
    <text evidence="1">The sequence shown here is derived from an EMBL/GenBank/DDBJ whole genome shotgun (WGS) entry which is preliminary data.</text>
</comment>
<sequence length="76" mass="8742">MDKVKGFGEADAFPSDEAKTRWIWPEFHPALRVSGWRTPTLSGGIIRWKNIGLATLRVDCLAIRETELIQYDRKLL</sequence>
<dbReference type="EMBL" id="JACHXN010000001">
    <property type="protein sequence ID" value="MBB3144074.1"/>
    <property type="molecule type" value="Genomic_DNA"/>
</dbReference>